<dbReference type="EMBL" id="QGMZ01000006">
    <property type="protein sequence ID" value="PWR75902.1"/>
    <property type="molecule type" value="Genomic_DNA"/>
</dbReference>
<accession>A0A2V2N772</accession>
<organism evidence="1 2">
    <name type="scientific">Methanospirillum stamsii</name>
    <dbReference type="NCBI Taxonomy" id="1277351"/>
    <lineage>
        <taxon>Archaea</taxon>
        <taxon>Methanobacteriati</taxon>
        <taxon>Methanobacteriota</taxon>
        <taxon>Stenosarchaea group</taxon>
        <taxon>Methanomicrobia</taxon>
        <taxon>Methanomicrobiales</taxon>
        <taxon>Methanospirillaceae</taxon>
        <taxon>Methanospirillum</taxon>
    </lineage>
</organism>
<comment type="caution">
    <text evidence="1">The sequence shown here is derived from an EMBL/GenBank/DDBJ whole genome shotgun (WGS) entry which is preliminary data.</text>
</comment>
<evidence type="ECO:0000313" key="1">
    <source>
        <dbReference type="EMBL" id="PWR75902.1"/>
    </source>
</evidence>
<dbReference type="OrthoDB" id="117414at2157"/>
<keyword evidence="2" id="KW-1185">Reference proteome</keyword>
<name>A0A2V2N772_9EURY</name>
<gene>
    <name evidence="1" type="ORF">DLD82_02225</name>
</gene>
<dbReference type="AlphaFoldDB" id="A0A2V2N772"/>
<evidence type="ECO:0000313" key="2">
    <source>
        <dbReference type="Proteomes" id="UP000245934"/>
    </source>
</evidence>
<dbReference type="RefSeq" id="WP_109939479.1">
    <property type="nucleotide sequence ID" value="NZ_CP176366.1"/>
</dbReference>
<proteinExistence type="predicted"/>
<dbReference type="Proteomes" id="UP000245934">
    <property type="component" value="Unassembled WGS sequence"/>
</dbReference>
<sequence length="167" mass="17860">MADFTSKSVVKNVERKLTTPFASKEAMNTIISAIITDNPWGCTTYISGGSTLPPVLKSSEYYSGAIIYENTEGKQVGKISVRAKTSGGFDTNIATILANTAIASAMGGNASHDSSEDAFNVTLKCHSSEGELFNVNFKRDKVSISSFESDSIKNTIETWADTVPELA</sequence>
<reference evidence="1 2" key="1">
    <citation type="submission" date="2018-05" db="EMBL/GenBank/DDBJ databases">
        <title>Draft genome of Methanospirillum stamsii Pt1.</title>
        <authorList>
            <person name="Dueholm M.S."/>
            <person name="Nielsen P.H."/>
            <person name="Bakmann L.F."/>
            <person name="Otzen D.E."/>
        </authorList>
    </citation>
    <scope>NUCLEOTIDE SEQUENCE [LARGE SCALE GENOMIC DNA]</scope>
    <source>
        <strain evidence="1 2">Pt1</strain>
    </source>
</reference>
<dbReference type="GeneID" id="97611522"/>
<protein>
    <submittedName>
        <fullName evidence="1">Uncharacterized protein</fullName>
    </submittedName>
</protein>